<name>W4LWK4_ENTF1</name>
<evidence type="ECO:0000313" key="3">
    <source>
        <dbReference type="Proteomes" id="UP000019141"/>
    </source>
</evidence>
<dbReference type="Proteomes" id="UP000019141">
    <property type="component" value="Unassembled WGS sequence"/>
</dbReference>
<reference evidence="2 3" key="1">
    <citation type="journal article" date="2014" name="Nature">
        <title>An environmental bacterial taxon with a large and distinct metabolic repertoire.</title>
        <authorList>
            <person name="Wilson M.C."/>
            <person name="Mori T."/>
            <person name="Ruckert C."/>
            <person name="Uria A.R."/>
            <person name="Helf M.J."/>
            <person name="Takada K."/>
            <person name="Gernert C."/>
            <person name="Steffens U.A."/>
            <person name="Heycke N."/>
            <person name="Schmitt S."/>
            <person name="Rinke C."/>
            <person name="Helfrich E.J."/>
            <person name="Brachmann A.O."/>
            <person name="Gurgui C."/>
            <person name="Wakimoto T."/>
            <person name="Kracht M."/>
            <person name="Crusemann M."/>
            <person name="Hentschel U."/>
            <person name="Abe I."/>
            <person name="Matsunaga S."/>
            <person name="Kalinowski J."/>
            <person name="Takeyama H."/>
            <person name="Piel J."/>
        </authorList>
    </citation>
    <scope>NUCLEOTIDE SEQUENCE [LARGE SCALE GENOMIC DNA]</scope>
    <source>
        <strain evidence="3">TSY1</strain>
    </source>
</reference>
<dbReference type="HOGENOM" id="CLU_1381895_0_0_7"/>
<protein>
    <submittedName>
        <fullName evidence="2">Uncharacterized protein</fullName>
    </submittedName>
</protein>
<keyword evidence="1" id="KW-0732">Signal</keyword>
<evidence type="ECO:0000256" key="1">
    <source>
        <dbReference type="SAM" id="SignalP"/>
    </source>
</evidence>
<feature type="chain" id="PRO_5004844699" evidence="1">
    <location>
        <begin position="23"/>
        <end position="197"/>
    </location>
</feature>
<organism evidence="2 3">
    <name type="scientific">Entotheonella factor</name>
    <dbReference type="NCBI Taxonomy" id="1429438"/>
    <lineage>
        <taxon>Bacteria</taxon>
        <taxon>Pseudomonadati</taxon>
        <taxon>Nitrospinota/Tectimicrobiota group</taxon>
        <taxon>Candidatus Tectimicrobiota</taxon>
        <taxon>Candidatus Entotheonellia</taxon>
        <taxon>Candidatus Entotheonellales</taxon>
        <taxon>Candidatus Entotheonellaceae</taxon>
        <taxon>Candidatus Entotheonella</taxon>
    </lineage>
</organism>
<proteinExistence type="predicted"/>
<feature type="signal peptide" evidence="1">
    <location>
        <begin position="1"/>
        <end position="22"/>
    </location>
</feature>
<evidence type="ECO:0000313" key="2">
    <source>
        <dbReference type="EMBL" id="ETX02494.1"/>
    </source>
</evidence>
<keyword evidence="3" id="KW-1185">Reference proteome</keyword>
<accession>W4LWK4</accession>
<dbReference type="EMBL" id="AZHW01000138">
    <property type="protein sequence ID" value="ETX02494.1"/>
    <property type="molecule type" value="Genomic_DNA"/>
</dbReference>
<gene>
    <name evidence="2" type="ORF">ETSY1_03345</name>
</gene>
<comment type="caution">
    <text evidence="2">The sequence shown here is derived from an EMBL/GenBank/DDBJ whole genome shotgun (WGS) entry which is preliminary data.</text>
</comment>
<sequence length="197" mass="22771">MNAQIKWVGWLLLAVLPWTASADLAENTVVIDGVPHTLTDVTEPRVKARIQEAMRWFAARTGLNANIPLPEIKSASRAYMRRIYQQLRQGDPGQAIGALYYFTRDAVTKKPKRMVLLLEKDVFDAQNPKQFSKAAHEAFHHVQFMNGLLDRLSCAGKLEAQAYRAQADWLIEHHYWDSFFIRHLYSIARRYDICRDK</sequence>
<dbReference type="AlphaFoldDB" id="W4LWK4"/>